<dbReference type="EMBL" id="JAHDYR010000062">
    <property type="protein sequence ID" value="KAG9390830.1"/>
    <property type="molecule type" value="Genomic_DNA"/>
</dbReference>
<feature type="compositionally biased region" description="Polar residues" evidence="1">
    <location>
        <begin position="42"/>
        <end position="54"/>
    </location>
</feature>
<feature type="compositionally biased region" description="Low complexity" evidence="1">
    <location>
        <begin position="138"/>
        <end position="157"/>
    </location>
</feature>
<evidence type="ECO:0000256" key="1">
    <source>
        <dbReference type="SAM" id="MobiDB-lite"/>
    </source>
</evidence>
<dbReference type="AlphaFoldDB" id="A0A8J6AS03"/>
<dbReference type="Proteomes" id="UP000717585">
    <property type="component" value="Unassembled WGS sequence"/>
</dbReference>
<sequence>MFGRSLFDDFDDFFPSFGHWPSRNGRRERYRRENVHIEPVSDGNNHTESSSSRPTVDEPDDHGNLHRTQEARPAPRDWRTQADNDDYYEPRQSRRQQIDQWTDPFDMLGPRDGPSLFSRMDSMLGSMFDDSVESRVGPGVSYSSTTTTTSHGGVTETRQSVRKPDGVTRTVHSRRIGERSVEVIDEDDGRGNQTQTRNVIGMADNDAARFDDDWNGVAQSLPDTRRRHSGRSSRMLEDNRRRRHW</sequence>
<protein>
    <submittedName>
        <fullName evidence="2">Myeloid leukemia factor</fullName>
    </submittedName>
</protein>
<organism evidence="2 3">
    <name type="scientific">Carpediemonas membranifera</name>
    <dbReference type="NCBI Taxonomy" id="201153"/>
    <lineage>
        <taxon>Eukaryota</taxon>
        <taxon>Metamonada</taxon>
        <taxon>Carpediemonas-like organisms</taxon>
        <taxon>Carpediemonas</taxon>
    </lineage>
</organism>
<evidence type="ECO:0000313" key="3">
    <source>
        <dbReference type="Proteomes" id="UP000717585"/>
    </source>
</evidence>
<feature type="compositionally biased region" description="Basic and acidic residues" evidence="1">
    <location>
        <begin position="234"/>
        <end position="245"/>
    </location>
</feature>
<reference evidence="2" key="1">
    <citation type="submission" date="2021-05" db="EMBL/GenBank/DDBJ databases">
        <title>A free-living protist that lacks canonical eukaryotic 1 DNA replication and segregation systems.</title>
        <authorList>
            <person name="Salas-Leiva D.E."/>
            <person name="Tromer E.C."/>
            <person name="Curtis B.A."/>
            <person name="Jerlstrom-Hultqvist J."/>
            <person name="Kolisko M."/>
            <person name="Yi Z."/>
            <person name="Salas-Leiva J.S."/>
            <person name="Gallot-Lavallee L."/>
            <person name="Kops G.J.P.L."/>
            <person name="Archibald J.M."/>
            <person name="Simpson A.G.B."/>
            <person name="Roger A.J."/>
        </authorList>
    </citation>
    <scope>NUCLEOTIDE SEQUENCE</scope>
    <source>
        <strain evidence="2">BICM</strain>
    </source>
</reference>
<gene>
    <name evidence="2" type="ORF">J8273_7089</name>
</gene>
<keyword evidence="3" id="KW-1185">Reference proteome</keyword>
<feature type="region of interest" description="Disordered" evidence="1">
    <location>
        <begin position="34"/>
        <end position="110"/>
    </location>
</feature>
<feature type="compositionally biased region" description="Basic and acidic residues" evidence="1">
    <location>
        <begin position="61"/>
        <end position="92"/>
    </location>
</feature>
<comment type="caution">
    <text evidence="2">The sequence shown here is derived from an EMBL/GenBank/DDBJ whole genome shotgun (WGS) entry which is preliminary data.</text>
</comment>
<feature type="region of interest" description="Disordered" evidence="1">
    <location>
        <begin position="138"/>
        <end position="168"/>
    </location>
</feature>
<name>A0A8J6AS03_9EUKA</name>
<evidence type="ECO:0000313" key="2">
    <source>
        <dbReference type="EMBL" id="KAG9390830.1"/>
    </source>
</evidence>
<proteinExistence type="predicted"/>
<accession>A0A8J6AS03</accession>
<feature type="region of interest" description="Disordered" evidence="1">
    <location>
        <begin position="209"/>
        <end position="245"/>
    </location>
</feature>